<feature type="compositionally biased region" description="Polar residues" evidence="1">
    <location>
        <begin position="32"/>
        <end position="42"/>
    </location>
</feature>
<feature type="region of interest" description="Disordered" evidence="1">
    <location>
        <begin position="1"/>
        <end position="42"/>
    </location>
</feature>
<organism evidence="2 3">
    <name type="scientific">Caenorhabditis japonica</name>
    <dbReference type="NCBI Taxonomy" id="281687"/>
    <lineage>
        <taxon>Eukaryota</taxon>
        <taxon>Metazoa</taxon>
        <taxon>Ecdysozoa</taxon>
        <taxon>Nematoda</taxon>
        <taxon>Chromadorea</taxon>
        <taxon>Rhabditida</taxon>
        <taxon>Rhabditina</taxon>
        <taxon>Rhabditomorpha</taxon>
        <taxon>Rhabditoidea</taxon>
        <taxon>Rhabditidae</taxon>
        <taxon>Peloderinae</taxon>
        <taxon>Caenorhabditis</taxon>
    </lineage>
</organism>
<sequence length="83" mass="9795">MNTGENPQTNEKLTLVEPETLKEEEEEKENQVESSPDESTIARTYEKFEPSELSEYRDHTWCIAAWIDREKTATRQIIRYLST</sequence>
<feature type="compositionally biased region" description="Polar residues" evidence="1">
    <location>
        <begin position="1"/>
        <end position="10"/>
    </location>
</feature>
<evidence type="ECO:0000256" key="1">
    <source>
        <dbReference type="SAM" id="MobiDB-lite"/>
    </source>
</evidence>
<keyword evidence="3" id="KW-1185">Reference proteome</keyword>
<dbReference type="Proteomes" id="UP000005237">
    <property type="component" value="Unassembled WGS sequence"/>
</dbReference>
<protein>
    <submittedName>
        <fullName evidence="2">Uncharacterized protein</fullName>
    </submittedName>
</protein>
<proteinExistence type="predicted"/>
<evidence type="ECO:0000313" key="2">
    <source>
        <dbReference type="EnsemblMetazoa" id="CJA39709.1"/>
    </source>
</evidence>
<dbReference type="EnsemblMetazoa" id="CJA39709.1">
    <property type="protein sequence ID" value="CJA39709.1"/>
    <property type="gene ID" value="WBGene00215556"/>
</dbReference>
<reference evidence="2" key="2">
    <citation type="submission" date="2022-06" db="UniProtKB">
        <authorList>
            <consortium name="EnsemblMetazoa"/>
        </authorList>
    </citation>
    <scope>IDENTIFICATION</scope>
    <source>
        <strain evidence="2">DF5081</strain>
    </source>
</reference>
<name>A0A8R1ET06_CAEJA</name>
<evidence type="ECO:0000313" key="3">
    <source>
        <dbReference type="Proteomes" id="UP000005237"/>
    </source>
</evidence>
<dbReference type="AlphaFoldDB" id="A0A8R1ET06"/>
<reference evidence="3" key="1">
    <citation type="submission" date="2010-08" db="EMBL/GenBank/DDBJ databases">
        <authorList>
            <consortium name="Caenorhabditis japonica Sequencing Consortium"/>
            <person name="Wilson R.K."/>
        </authorList>
    </citation>
    <scope>NUCLEOTIDE SEQUENCE [LARGE SCALE GENOMIC DNA]</scope>
    <source>
        <strain evidence="3">DF5081</strain>
    </source>
</reference>
<accession>A0A8R1ET06</accession>